<dbReference type="InterPro" id="IPR038717">
    <property type="entry name" value="Tc1-like_DDE_dom"/>
</dbReference>
<dbReference type="Pfam" id="PF13358">
    <property type="entry name" value="DDE_3"/>
    <property type="match status" value="1"/>
</dbReference>
<reference evidence="3" key="2">
    <citation type="submission" date="2019-10" db="EMBL/GenBank/DDBJ databases">
        <title>Conservation and host-specific expression of non-tandemly repeated heterogenous ribosome RNA gene in arbuscular mycorrhizal fungi.</title>
        <authorList>
            <person name="Maeda T."/>
            <person name="Kobayashi Y."/>
            <person name="Nakagawa T."/>
            <person name="Ezawa T."/>
            <person name="Yamaguchi K."/>
            <person name="Bino T."/>
            <person name="Nishimoto Y."/>
            <person name="Shigenobu S."/>
            <person name="Kawaguchi M."/>
        </authorList>
    </citation>
    <scope>NUCLEOTIDE SEQUENCE</scope>
    <source>
        <strain evidence="3">HR1</strain>
    </source>
</reference>
<keyword evidence="4" id="KW-1185">Reference proteome</keyword>
<reference evidence="2 4" key="1">
    <citation type="submission" date="2017-11" db="EMBL/GenBank/DDBJ databases">
        <title>The genome of Rhizophagus clarus HR1 reveals common genetic basis of auxotrophy among arbuscular mycorrhizal fungi.</title>
        <authorList>
            <person name="Kobayashi Y."/>
        </authorList>
    </citation>
    <scope>NUCLEOTIDE SEQUENCE [LARGE SCALE GENOMIC DNA]</scope>
    <source>
        <strain evidence="2 4">HR1</strain>
    </source>
</reference>
<protein>
    <submittedName>
        <fullName evidence="3">Regulator of G-protein signaling 17-like</fullName>
    </submittedName>
</protein>
<dbReference type="EMBL" id="BLAL01000158">
    <property type="protein sequence ID" value="GES85939.1"/>
    <property type="molecule type" value="Genomic_DNA"/>
</dbReference>
<dbReference type="InterPro" id="IPR036397">
    <property type="entry name" value="RNaseH_sf"/>
</dbReference>
<evidence type="ECO:0000313" key="4">
    <source>
        <dbReference type="Proteomes" id="UP000247702"/>
    </source>
</evidence>
<evidence type="ECO:0000313" key="2">
    <source>
        <dbReference type="EMBL" id="GBB85006.1"/>
    </source>
</evidence>
<dbReference type="Proteomes" id="UP000615446">
    <property type="component" value="Unassembled WGS sequence"/>
</dbReference>
<accession>A0A2Z6QXL1</accession>
<dbReference type="AlphaFoldDB" id="A0A2Z6QXL1"/>
<dbReference type="Gene3D" id="3.30.420.10">
    <property type="entry name" value="Ribonuclease H-like superfamily/Ribonuclease H"/>
    <property type="match status" value="1"/>
</dbReference>
<evidence type="ECO:0000259" key="1">
    <source>
        <dbReference type="Pfam" id="PF13358"/>
    </source>
</evidence>
<name>A0A2Z6QXL1_9GLOM</name>
<evidence type="ECO:0000313" key="3">
    <source>
        <dbReference type="EMBL" id="GES85939.1"/>
    </source>
</evidence>
<comment type="caution">
    <text evidence="2">The sequence shown here is derived from an EMBL/GenBank/DDBJ whole genome shotgun (WGS) entry which is preliminary data.</text>
</comment>
<dbReference type="STRING" id="94130.A0A2Z6QXL1"/>
<feature type="domain" description="Tc1-like transposase DDE" evidence="1">
    <location>
        <begin position="10"/>
        <end position="97"/>
    </location>
</feature>
<dbReference type="Proteomes" id="UP000247702">
    <property type="component" value="Unassembled WGS sequence"/>
</dbReference>
<dbReference type="EMBL" id="BEXD01000179">
    <property type="protein sequence ID" value="GBB85006.1"/>
    <property type="molecule type" value="Genomic_DNA"/>
</dbReference>
<proteinExistence type="predicted"/>
<dbReference type="OrthoDB" id="2416077at2759"/>
<gene>
    <name evidence="3" type="ORF">RCL2_001303400</name>
    <name evidence="2" type="ORF">RclHR1_11590010</name>
</gene>
<organism evidence="2 4">
    <name type="scientific">Rhizophagus clarus</name>
    <dbReference type="NCBI Taxonomy" id="94130"/>
    <lineage>
        <taxon>Eukaryota</taxon>
        <taxon>Fungi</taxon>
        <taxon>Fungi incertae sedis</taxon>
        <taxon>Mucoromycota</taxon>
        <taxon>Glomeromycotina</taxon>
        <taxon>Glomeromycetes</taxon>
        <taxon>Glomerales</taxon>
        <taxon>Glomeraceae</taxon>
        <taxon>Rhizophagus</taxon>
    </lineage>
</organism>
<dbReference type="GO" id="GO:0003676">
    <property type="term" value="F:nucleic acid binding"/>
    <property type="evidence" value="ECO:0007669"/>
    <property type="project" value="InterPro"/>
</dbReference>
<sequence>MFGDAFFRQGPIGVALFTEKMNSAKYREILQFQLLLNAYHADYRWKFQQDNAPTHTAKLTQQFFVINDISVIDWPANSLDLNPIENLWAILKGNVEKMVNNWIMKKKSLSGDDFQGIIQQE</sequence>